<proteinExistence type="predicted"/>
<feature type="non-terminal residue" evidence="3">
    <location>
        <position position="286"/>
    </location>
</feature>
<organism evidence="2 3">
    <name type="scientific">Saccoglossus kowalevskii</name>
    <name type="common">Acorn worm</name>
    <dbReference type="NCBI Taxonomy" id="10224"/>
    <lineage>
        <taxon>Eukaryota</taxon>
        <taxon>Metazoa</taxon>
        <taxon>Hemichordata</taxon>
        <taxon>Enteropneusta</taxon>
        <taxon>Harrimaniidae</taxon>
        <taxon>Saccoglossus</taxon>
    </lineage>
</organism>
<sequence>MQIVFSCQKESAKFNVSTAHGAVEPKTPEDWGCLITGETFESKAAKEFIKPPTLKKKDKDKKQLRFRPVNKNKSRERDLAELQKILEFPDKNEYEIPAEKELSRLQLKIKNITEDWMEHYRIAVGISSPHLRTISSAPRYRKARNIQSAKSVPGTMPSAKDFPQRPYTSSPLPEPRVKVRAPSAPPTTGFHNSRPFSSLSSPSRPVSRTSEKRKDHVRIEIDGVQAETSKSGTPNTLSVASGSPVHGSPVHSAIRSHSCNRTLRATSTTAEHKPTIVQRGCPVYPF</sequence>
<feature type="compositionally biased region" description="Basic and acidic residues" evidence="1">
    <location>
        <begin position="51"/>
        <end position="63"/>
    </location>
</feature>
<feature type="compositionally biased region" description="Low complexity" evidence="1">
    <location>
        <begin position="193"/>
        <end position="208"/>
    </location>
</feature>
<feature type="compositionally biased region" description="Basic and acidic residues" evidence="1">
    <location>
        <begin position="209"/>
        <end position="221"/>
    </location>
</feature>
<evidence type="ECO:0000256" key="1">
    <source>
        <dbReference type="SAM" id="MobiDB-lite"/>
    </source>
</evidence>
<accession>A0ABM0N1J0</accession>
<keyword evidence="2" id="KW-1185">Reference proteome</keyword>
<feature type="compositionally biased region" description="Polar residues" evidence="1">
    <location>
        <begin position="226"/>
        <end position="241"/>
    </location>
</feature>
<dbReference type="GeneID" id="102807725"/>
<protein>
    <submittedName>
        <fullName evidence="3">Uncharacterized protein LOC102807725</fullName>
    </submittedName>
</protein>
<evidence type="ECO:0000313" key="3">
    <source>
        <dbReference type="RefSeq" id="XP_006826131.1"/>
    </source>
</evidence>
<dbReference type="RefSeq" id="XP_006826131.1">
    <property type="nucleotide sequence ID" value="XM_006826068.1"/>
</dbReference>
<feature type="region of interest" description="Disordered" evidence="1">
    <location>
        <begin position="144"/>
        <end position="256"/>
    </location>
</feature>
<dbReference type="PANTHER" id="PTHR23093:SF16">
    <property type="entry name" value="FAM194 C-TERMINAL DOMAIN-CONTAINING PROTEIN"/>
    <property type="match status" value="1"/>
</dbReference>
<dbReference type="Proteomes" id="UP000694865">
    <property type="component" value="Unplaced"/>
</dbReference>
<feature type="region of interest" description="Disordered" evidence="1">
    <location>
        <begin position="51"/>
        <end position="73"/>
    </location>
</feature>
<name>A0ABM0N1J0_SACKO</name>
<gene>
    <name evidence="3" type="primary">LOC102807725</name>
</gene>
<reference evidence="3" key="1">
    <citation type="submission" date="2025-08" db="UniProtKB">
        <authorList>
            <consortium name="RefSeq"/>
        </authorList>
    </citation>
    <scope>IDENTIFICATION</scope>
    <source>
        <tissue evidence="3">Testes</tissue>
    </source>
</reference>
<dbReference type="PANTHER" id="PTHR23093">
    <property type="entry name" value="SIMILAR TO CHROMOSOME 3 OPEN READING FRAME 20"/>
    <property type="match status" value="1"/>
</dbReference>
<evidence type="ECO:0000313" key="2">
    <source>
        <dbReference type="Proteomes" id="UP000694865"/>
    </source>
</evidence>